<keyword evidence="2" id="KW-0812">Transmembrane</keyword>
<dbReference type="EMBL" id="CP088147">
    <property type="protein sequence ID" value="UTU51448.1"/>
    <property type="molecule type" value="Genomic_DNA"/>
</dbReference>
<accession>A0AB38TAJ5</accession>
<feature type="compositionally biased region" description="Polar residues" evidence="1">
    <location>
        <begin position="36"/>
        <end position="46"/>
    </location>
</feature>
<keyword evidence="2" id="KW-0472">Membrane</keyword>
<reference evidence="3 4" key="1">
    <citation type="journal article" date="2022" name="Microbiol. Resour. Announc.">
        <title>Complete Genome Sequence of Mesorhizobium ciceri Strain R30, a Rhizobium Used as a Commercial Inoculant for Chickpea in Argentina.</title>
        <authorList>
            <person name="Foresto E."/>
            <person name="Revale S."/>
            <person name="Primo E."/>
            <person name="Nievas F."/>
            <person name="Carezzano E."/>
            <person name="Puente M."/>
            <person name="Alzari P."/>
            <person name="Mart M."/>
            <person name="Ben-Assaya M."/>
            <person name="Mornico D."/>
            <person name="Santoro M."/>
            <person name="Mart F."/>
            <person name="Giordano W."/>
            <person name="Bogino P."/>
        </authorList>
    </citation>
    <scope>NUCLEOTIDE SEQUENCE [LARGE SCALE GENOMIC DNA]</scope>
    <source>
        <strain evidence="3 4">R30</strain>
    </source>
</reference>
<dbReference type="AlphaFoldDB" id="A0AB38TAJ5"/>
<dbReference type="GeneID" id="91559699"/>
<protein>
    <submittedName>
        <fullName evidence="3">Uncharacterized protein</fullName>
    </submittedName>
</protein>
<evidence type="ECO:0000313" key="3">
    <source>
        <dbReference type="EMBL" id="UTU51448.1"/>
    </source>
</evidence>
<evidence type="ECO:0000256" key="2">
    <source>
        <dbReference type="SAM" id="Phobius"/>
    </source>
</evidence>
<name>A0AB38TAJ5_9HYPH</name>
<proteinExistence type="predicted"/>
<feature type="transmembrane region" description="Helical" evidence="2">
    <location>
        <begin position="6"/>
        <end position="27"/>
    </location>
</feature>
<evidence type="ECO:0000313" key="4">
    <source>
        <dbReference type="Proteomes" id="UP001060070"/>
    </source>
</evidence>
<organism evidence="3 4">
    <name type="scientific">Mesorhizobium ciceri</name>
    <dbReference type="NCBI Taxonomy" id="39645"/>
    <lineage>
        <taxon>Bacteria</taxon>
        <taxon>Pseudomonadati</taxon>
        <taxon>Pseudomonadota</taxon>
        <taxon>Alphaproteobacteria</taxon>
        <taxon>Hyphomicrobiales</taxon>
        <taxon>Phyllobacteriaceae</taxon>
        <taxon>Mesorhizobium</taxon>
    </lineage>
</organism>
<keyword evidence="2" id="KW-1133">Transmembrane helix</keyword>
<gene>
    <name evidence="3" type="ORF">LRP29_28960</name>
</gene>
<dbReference type="RefSeq" id="WP_013533184.1">
    <property type="nucleotide sequence ID" value="NZ_CP088147.1"/>
</dbReference>
<evidence type="ECO:0000256" key="1">
    <source>
        <dbReference type="SAM" id="MobiDB-lite"/>
    </source>
</evidence>
<dbReference type="Proteomes" id="UP001060070">
    <property type="component" value="Chromosome"/>
</dbReference>
<keyword evidence="4" id="KW-1185">Reference proteome</keyword>
<sequence>MERRNAIISLVIAAVIIVGFVVGFFYVDMGWQTSPLKRAPEQNQGGNAPADTAPAAGVQKNPRENTEMPGQQ</sequence>
<feature type="region of interest" description="Disordered" evidence="1">
    <location>
        <begin position="36"/>
        <end position="72"/>
    </location>
</feature>